<dbReference type="Proteomes" id="UP000683493">
    <property type="component" value="Chromosome"/>
</dbReference>
<sequence length="150" mass="16702">MTAGFDFSGDWDSDTHTLVVTNRDGERLNVGDVLRFGRTYLLVSGLPEMDYGITRFHLSPIGIWVKCLRPSSNPDAFGRDGTELFTIAEHVPAISTARLCWWCPSSVQIRVGDTLETEGTALRHLVLFARERRGLTELLMQETVCASSVV</sequence>
<gene>
    <name evidence="1" type="ORF">KP005_16835</name>
</gene>
<protein>
    <submittedName>
        <fullName evidence="1">Uncharacterized protein</fullName>
    </submittedName>
</protein>
<reference evidence="1 2" key="1">
    <citation type="submission" date="2021-06" db="EMBL/GenBank/DDBJ databases">
        <title>Gemonas diversity in paddy soil.</title>
        <authorList>
            <person name="Liu G."/>
        </authorList>
    </citation>
    <scope>NUCLEOTIDE SEQUENCE [LARGE SCALE GENOMIC DNA]</scope>
    <source>
        <strain evidence="1 2">RG29</strain>
    </source>
</reference>
<keyword evidence="2" id="KW-1185">Reference proteome</keyword>
<organism evidence="1 2">
    <name type="scientific">Geomonas diazotrophica</name>
    <dbReference type="NCBI Taxonomy" id="2843197"/>
    <lineage>
        <taxon>Bacteria</taxon>
        <taxon>Pseudomonadati</taxon>
        <taxon>Thermodesulfobacteriota</taxon>
        <taxon>Desulfuromonadia</taxon>
        <taxon>Geobacterales</taxon>
        <taxon>Geobacteraceae</taxon>
        <taxon>Geomonas</taxon>
    </lineage>
</organism>
<evidence type="ECO:0000313" key="1">
    <source>
        <dbReference type="EMBL" id="QWV96994.1"/>
    </source>
</evidence>
<proteinExistence type="predicted"/>
<name>A0ABX8JF30_9BACT</name>
<dbReference type="EMBL" id="CP076724">
    <property type="protein sequence ID" value="QWV96994.1"/>
    <property type="molecule type" value="Genomic_DNA"/>
</dbReference>
<evidence type="ECO:0000313" key="2">
    <source>
        <dbReference type="Proteomes" id="UP000683493"/>
    </source>
</evidence>
<accession>A0ABX8JF30</accession>